<evidence type="ECO:0000256" key="2">
    <source>
        <dbReference type="SAM" id="Phobius"/>
    </source>
</evidence>
<name>A0A9P5JWT4_9AGAM</name>
<keyword evidence="2" id="KW-0472">Membrane</keyword>
<evidence type="ECO:0008006" key="5">
    <source>
        <dbReference type="Google" id="ProtNLM"/>
    </source>
</evidence>
<keyword evidence="2" id="KW-0812">Transmembrane</keyword>
<dbReference type="Proteomes" id="UP000759537">
    <property type="component" value="Unassembled WGS sequence"/>
</dbReference>
<comment type="caution">
    <text evidence="3">The sequence shown here is derived from an EMBL/GenBank/DDBJ whole genome shotgun (WGS) entry which is preliminary data.</text>
</comment>
<feature type="region of interest" description="Disordered" evidence="1">
    <location>
        <begin position="1"/>
        <end position="20"/>
    </location>
</feature>
<feature type="transmembrane region" description="Helical" evidence="2">
    <location>
        <begin position="32"/>
        <end position="55"/>
    </location>
</feature>
<evidence type="ECO:0000313" key="4">
    <source>
        <dbReference type="Proteomes" id="UP000759537"/>
    </source>
</evidence>
<sequence>MWRHYYQPLPQGRTRGESDTPERLTINNGIKALLRCGFFIIAACIALDGVLFLALGYRYAKAVLFPVEPAKLETPSTYINFDLLYRNGTKTSSRFPPIRALPRALAQVSSREPDKVYPQWPVSFLAPYGSVPQNDRHLLVDPEISTFVQFRALDYGMENCSLGLLIPEYDSDDAMEIAHIGTTIDIWSLAVNSKVDLLKLSYNALPRRISQVGSFTPRYNIAEQLPSFACESGTYHAFLLTCPEGAHKEDCWLDVTSTKEELVGVYMEQSQTI</sequence>
<keyword evidence="4" id="KW-1185">Reference proteome</keyword>
<dbReference type="AlphaFoldDB" id="A0A9P5JWT4"/>
<keyword evidence="2" id="KW-1133">Transmembrane helix</keyword>
<organism evidence="3 4">
    <name type="scientific">Russula ochroleuca</name>
    <dbReference type="NCBI Taxonomy" id="152965"/>
    <lineage>
        <taxon>Eukaryota</taxon>
        <taxon>Fungi</taxon>
        <taxon>Dikarya</taxon>
        <taxon>Basidiomycota</taxon>
        <taxon>Agaricomycotina</taxon>
        <taxon>Agaricomycetes</taxon>
        <taxon>Russulales</taxon>
        <taxon>Russulaceae</taxon>
        <taxon>Russula</taxon>
    </lineage>
</organism>
<dbReference type="OrthoDB" id="3350619at2759"/>
<evidence type="ECO:0000256" key="1">
    <source>
        <dbReference type="SAM" id="MobiDB-lite"/>
    </source>
</evidence>
<dbReference type="EMBL" id="WHVB01000043">
    <property type="protein sequence ID" value="KAF8466073.1"/>
    <property type="molecule type" value="Genomic_DNA"/>
</dbReference>
<reference evidence="3" key="1">
    <citation type="submission" date="2019-10" db="EMBL/GenBank/DDBJ databases">
        <authorList>
            <consortium name="DOE Joint Genome Institute"/>
            <person name="Kuo A."/>
            <person name="Miyauchi S."/>
            <person name="Kiss E."/>
            <person name="Drula E."/>
            <person name="Kohler A."/>
            <person name="Sanchez-Garcia M."/>
            <person name="Andreopoulos B."/>
            <person name="Barry K.W."/>
            <person name="Bonito G."/>
            <person name="Buee M."/>
            <person name="Carver A."/>
            <person name="Chen C."/>
            <person name="Cichocki N."/>
            <person name="Clum A."/>
            <person name="Culley D."/>
            <person name="Crous P.W."/>
            <person name="Fauchery L."/>
            <person name="Girlanda M."/>
            <person name="Hayes R."/>
            <person name="Keri Z."/>
            <person name="LaButti K."/>
            <person name="Lipzen A."/>
            <person name="Lombard V."/>
            <person name="Magnuson J."/>
            <person name="Maillard F."/>
            <person name="Morin E."/>
            <person name="Murat C."/>
            <person name="Nolan M."/>
            <person name="Ohm R."/>
            <person name="Pangilinan J."/>
            <person name="Pereira M."/>
            <person name="Perotto S."/>
            <person name="Peter M."/>
            <person name="Riley R."/>
            <person name="Sitrit Y."/>
            <person name="Stielow B."/>
            <person name="Szollosi G."/>
            <person name="Zifcakova L."/>
            <person name="Stursova M."/>
            <person name="Spatafora J.W."/>
            <person name="Tedersoo L."/>
            <person name="Vaario L.-M."/>
            <person name="Yamada A."/>
            <person name="Yan M."/>
            <person name="Wang P."/>
            <person name="Xu J."/>
            <person name="Bruns T."/>
            <person name="Baldrian P."/>
            <person name="Vilgalys R."/>
            <person name="Henrissat B."/>
            <person name="Grigoriev I.V."/>
            <person name="Hibbett D."/>
            <person name="Nagy L.G."/>
            <person name="Martin F.M."/>
        </authorList>
    </citation>
    <scope>NUCLEOTIDE SEQUENCE</scope>
    <source>
        <strain evidence="3">Prilba</strain>
    </source>
</reference>
<evidence type="ECO:0000313" key="3">
    <source>
        <dbReference type="EMBL" id="KAF8466073.1"/>
    </source>
</evidence>
<protein>
    <recommendedName>
        <fullName evidence="5">Ubiquitin 3 binding protein But2 C-terminal domain-containing protein</fullName>
    </recommendedName>
</protein>
<gene>
    <name evidence="3" type="ORF">DFH94DRAFT_781694</name>
</gene>
<accession>A0A9P5JWT4</accession>
<proteinExistence type="predicted"/>
<reference evidence="3" key="2">
    <citation type="journal article" date="2020" name="Nat. Commun.">
        <title>Large-scale genome sequencing of mycorrhizal fungi provides insights into the early evolution of symbiotic traits.</title>
        <authorList>
            <person name="Miyauchi S."/>
            <person name="Kiss E."/>
            <person name="Kuo A."/>
            <person name="Drula E."/>
            <person name="Kohler A."/>
            <person name="Sanchez-Garcia M."/>
            <person name="Morin E."/>
            <person name="Andreopoulos B."/>
            <person name="Barry K.W."/>
            <person name="Bonito G."/>
            <person name="Buee M."/>
            <person name="Carver A."/>
            <person name="Chen C."/>
            <person name="Cichocki N."/>
            <person name="Clum A."/>
            <person name="Culley D."/>
            <person name="Crous P.W."/>
            <person name="Fauchery L."/>
            <person name="Girlanda M."/>
            <person name="Hayes R.D."/>
            <person name="Keri Z."/>
            <person name="LaButti K."/>
            <person name="Lipzen A."/>
            <person name="Lombard V."/>
            <person name="Magnuson J."/>
            <person name="Maillard F."/>
            <person name="Murat C."/>
            <person name="Nolan M."/>
            <person name="Ohm R.A."/>
            <person name="Pangilinan J."/>
            <person name="Pereira M.F."/>
            <person name="Perotto S."/>
            <person name="Peter M."/>
            <person name="Pfister S."/>
            <person name="Riley R."/>
            <person name="Sitrit Y."/>
            <person name="Stielow J.B."/>
            <person name="Szollosi G."/>
            <person name="Zifcakova L."/>
            <person name="Stursova M."/>
            <person name="Spatafora J.W."/>
            <person name="Tedersoo L."/>
            <person name="Vaario L.M."/>
            <person name="Yamada A."/>
            <person name="Yan M."/>
            <person name="Wang P."/>
            <person name="Xu J."/>
            <person name="Bruns T."/>
            <person name="Baldrian P."/>
            <person name="Vilgalys R."/>
            <person name="Dunand C."/>
            <person name="Henrissat B."/>
            <person name="Grigoriev I.V."/>
            <person name="Hibbett D."/>
            <person name="Nagy L.G."/>
            <person name="Martin F.M."/>
        </authorList>
    </citation>
    <scope>NUCLEOTIDE SEQUENCE</scope>
    <source>
        <strain evidence="3">Prilba</strain>
    </source>
</reference>